<evidence type="ECO:0000256" key="11">
    <source>
        <dbReference type="ARBA" id="ARBA00023145"/>
    </source>
</evidence>
<dbReference type="GO" id="GO:0004190">
    <property type="term" value="F:aspartic-type endopeptidase activity"/>
    <property type="evidence" value="ECO:0007669"/>
    <property type="project" value="UniProtKB-KW"/>
</dbReference>
<evidence type="ECO:0000256" key="3">
    <source>
        <dbReference type="ARBA" id="ARBA00007447"/>
    </source>
</evidence>
<feature type="signal peptide" evidence="16">
    <location>
        <begin position="1"/>
        <end position="19"/>
    </location>
</feature>
<dbReference type="InterPro" id="IPR033876">
    <property type="entry name" value="SAP-like"/>
</dbReference>
<comment type="similarity">
    <text evidence="3 15">Belongs to the peptidase A1 family.</text>
</comment>
<comment type="subcellular location">
    <subcellularLocation>
        <location evidence="2">Secreted</location>
    </subcellularLocation>
</comment>
<dbReference type="Proteomes" id="UP000790833">
    <property type="component" value="Unassembled WGS sequence"/>
</dbReference>
<evidence type="ECO:0000256" key="14">
    <source>
        <dbReference type="PIRSR" id="PIRSR601461-1"/>
    </source>
</evidence>
<dbReference type="PROSITE" id="PS00141">
    <property type="entry name" value="ASP_PROTEASE"/>
    <property type="match status" value="2"/>
</dbReference>
<gene>
    <name evidence="18" type="primary">YPS1_5</name>
    <name evidence="18" type="ORF">KQ657_003647</name>
</gene>
<evidence type="ECO:0000256" key="2">
    <source>
        <dbReference type="ARBA" id="ARBA00004613"/>
    </source>
</evidence>
<dbReference type="GO" id="GO:0031505">
    <property type="term" value="P:fungal-type cell wall organization"/>
    <property type="evidence" value="ECO:0007669"/>
    <property type="project" value="TreeGrafter"/>
</dbReference>
<keyword evidence="13" id="KW-0325">Glycoprotein</keyword>
<dbReference type="InterPro" id="IPR001969">
    <property type="entry name" value="Aspartic_peptidase_AS"/>
</dbReference>
<keyword evidence="9 15" id="KW-0064">Aspartyl protease</keyword>
<dbReference type="Gene3D" id="2.40.70.10">
    <property type="entry name" value="Acid Proteases"/>
    <property type="match status" value="2"/>
</dbReference>
<evidence type="ECO:0000256" key="9">
    <source>
        <dbReference type="ARBA" id="ARBA00022750"/>
    </source>
</evidence>
<proteinExistence type="inferred from homology"/>
<evidence type="ECO:0000256" key="5">
    <source>
        <dbReference type="ARBA" id="ARBA00022525"/>
    </source>
</evidence>
<dbReference type="PANTHER" id="PTHR47965">
    <property type="entry name" value="ASPARTYL PROTEASE-RELATED"/>
    <property type="match status" value="1"/>
</dbReference>
<reference evidence="18" key="1">
    <citation type="submission" date="2021-03" db="EMBL/GenBank/DDBJ databases">
        <authorList>
            <person name="Palmer J.M."/>
        </authorList>
    </citation>
    <scope>NUCLEOTIDE SEQUENCE</scope>
    <source>
        <strain evidence="18">ARV_011</strain>
    </source>
</reference>
<keyword evidence="12" id="KW-1015">Disulfide bond</keyword>
<dbReference type="GO" id="GO:0006508">
    <property type="term" value="P:proteolysis"/>
    <property type="evidence" value="ECO:0007669"/>
    <property type="project" value="UniProtKB-KW"/>
</dbReference>
<keyword evidence="11" id="KW-0865">Zymogen</keyword>
<evidence type="ECO:0000256" key="15">
    <source>
        <dbReference type="RuleBase" id="RU000454"/>
    </source>
</evidence>
<feature type="domain" description="Peptidase A1" evidence="17">
    <location>
        <begin position="57"/>
        <end position="435"/>
    </location>
</feature>
<evidence type="ECO:0000256" key="16">
    <source>
        <dbReference type="SAM" id="SignalP"/>
    </source>
</evidence>
<evidence type="ECO:0000256" key="12">
    <source>
        <dbReference type="ARBA" id="ARBA00023157"/>
    </source>
</evidence>
<keyword evidence="19" id="KW-1185">Reference proteome</keyword>
<keyword evidence="7" id="KW-0165">Cleavage on pair of basic residues</keyword>
<dbReference type="SUPFAM" id="SSF50630">
    <property type="entry name" value="Acid proteases"/>
    <property type="match status" value="1"/>
</dbReference>
<keyword evidence="5" id="KW-0964">Secreted</keyword>
<dbReference type="GO" id="GO:0005576">
    <property type="term" value="C:extracellular region"/>
    <property type="evidence" value="ECO:0007669"/>
    <property type="project" value="UniProtKB-SubCell"/>
</dbReference>
<evidence type="ECO:0000313" key="18">
    <source>
        <dbReference type="EMBL" id="KAG7195126.1"/>
    </source>
</evidence>
<dbReference type="GO" id="GO:0009277">
    <property type="term" value="C:fungal-type cell wall"/>
    <property type="evidence" value="ECO:0007669"/>
    <property type="project" value="TreeGrafter"/>
</dbReference>
<keyword evidence="6 15" id="KW-0645">Protease</keyword>
<evidence type="ECO:0000256" key="1">
    <source>
        <dbReference type="ARBA" id="ARBA00001675"/>
    </source>
</evidence>
<feature type="chain" id="PRO_5040226359" description="candidapepsin" evidence="16">
    <location>
        <begin position="20"/>
        <end position="549"/>
    </location>
</feature>
<feature type="active site" evidence="14">
    <location>
        <position position="330"/>
    </location>
</feature>
<dbReference type="EMBL" id="JAHMUF010000004">
    <property type="protein sequence ID" value="KAG7195126.1"/>
    <property type="molecule type" value="Genomic_DNA"/>
</dbReference>
<dbReference type="Pfam" id="PF00026">
    <property type="entry name" value="Asp"/>
    <property type="match status" value="1"/>
</dbReference>
<accession>A0A9P7VCS2</accession>
<dbReference type="PROSITE" id="PS51767">
    <property type="entry name" value="PEPTIDASE_A1"/>
    <property type="match status" value="1"/>
</dbReference>
<dbReference type="InterPro" id="IPR033121">
    <property type="entry name" value="PEPTIDASE_A1"/>
</dbReference>
<keyword evidence="10 15" id="KW-0378">Hydrolase</keyword>
<name>A0A9P7VCS2_9ASCO</name>
<dbReference type="GeneID" id="66117021"/>
<evidence type="ECO:0000256" key="10">
    <source>
        <dbReference type="ARBA" id="ARBA00022801"/>
    </source>
</evidence>
<evidence type="ECO:0000313" key="19">
    <source>
        <dbReference type="Proteomes" id="UP000790833"/>
    </source>
</evidence>
<dbReference type="AlphaFoldDB" id="A0A9P7VCS2"/>
<comment type="caution">
    <text evidence="18">The sequence shown here is derived from an EMBL/GenBank/DDBJ whole genome shotgun (WGS) entry which is preliminary data.</text>
</comment>
<feature type="active site" evidence="14">
    <location>
        <position position="75"/>
    </location>
</feature>
<comment type="catalytic activity">
    <reaction evidence="1">
        <text>Preferential cleavage at the carboxyl of hydrophobic amino acids, but fails to cleave 15-Leu-|-Tyr-16, 16-Tyr-|-Leu-17 and 24-Phe-|-Phe-25 of insulin B chain. Activates trypsinogen, and degrades keratin.</text>
        <dbReference type="EC" id="3.4.23.24"/>
    </reaction>
</comment>
<dbReference type="InterPro" id="IPR021109">
    <property type="entry name" value="Peptidase_aspartic_dom_sf"/>
</dbReference>
<dbReference type="PRINTS" id="PR00792">
    <property type="entry name" value="PEPSIN"/>
</dbReference>
<sequence length="549" mass="59166">MRILNVALAIMLAATATLADPIQMNFKVGKPPAGEAVNYLLRRTPEEMPIEHQGSFYMVELEIGSDNQNTTLLIDTGSSDMWVIASDVVCICLECYSQTKRDIAFNPGQIIKHYSKERLDGYGPLYGLANLRPSPTTTDSPNLDKRASSTISYITRDTCTLYGSFDTGTSDSFKENSSVSPFYIAYADGSEAKGVWGTDKVSFGGVSIEDLSFAIGEYSSSNVGVLGIGLMGLESTSYEYLNLPAKMKSEGLIKKNAYSVYLNTPGGKGSVLFGGVDRSKYEGELQTFPMVNTYSNRPQIRLTMALSGLSISVGNNNVSVMDNSYGVLLDTGSTYSYVSSSVLRNIAETLGADYSYKAGAYLLNCPTEDAGTINFDFNGFTLEIPIANFVAPYTRNTCILTLLSKSSSNYFTFGGNFMRSAYCVFDLDDLEISLAKVSHGTNEDIVEIESTIPGAVKAAGYSSTLIASSFKIESEQSVTSLKFSSTRASFARSTLTLDGDTATASSRTTLRGLTSTSTNSPRVNEGSTIHGSNGLLTMLISFFLNSVLL</sequence>
<organism evidence="18 19">
    <name type="scientific">Scheffersomyces spartinae</name>
    <dbReference type="NCBI Taxonomy" id="45513"/>
    <lineage>
        <taxon>Eukaryota</taxon>
        <taxon>Fungi</taxon>
        <taxon>Dikarya</taxon>
        <taxon>Ascomycota</taxon>
        <taxon>Saccharomycotina</taxon>
        <taxon>Pichiomycetes</taxon>
        <taxon>Debaryomycetaceae</taxon>
        <taxon>Scheffersomyces</taxon>
    </lineage>
</organism>
<evidence type="ECO:0000256" key="7">
    <source>
        <dbReference type="ARBA" id="ARBA00022685"/>
    </source>
</evidence>
<evidence type="ECO:0000259" key="17">
    <source>
        <dbReference type="PROSITE" id="PS51767"/>
    </source>
</evidence>
<dbReference type="PANTHER" id="PTHR47965:SF12">
    <property type="entry name" value="ASPARTIC PROTEINASE 3-RELATED"/>
    <property type="match status" value="1"/>
</dbReference>
<dbReference type="EC" id="3.4.23.24" evidence="4"/>
<evidence type="ECO:0000256" key="8">
    <source>
        <dbReference type="ARBA" id="ARBA00022729"/>
    </source>
</evidence>
<dbReference type="RefSeq" id="XP_043050673.1">
    <property type="nucleotide sequence ID" value="XM_043194349.1"/>
</dbReference>
<evidence type="ECO:0000256" key="13">
    <source>
        <dbReference type="ARBA" id="ARBA00023180"/>
    </source>
</evidence>
<evidence type="ECO:0000256" key="4">
    <source>
        <dbReference type="ARBA" id="ARBA00013207"/>
    </source>
</evidence>
<dbReference type="CDD" id="cd05474">
    <property type="entry name" value="SAP_like"/>
    <property type="match status" value="1"/>
</dbReference>
<protein>
    <recommendedName>
        <fullName evidence="4">candidapepsin</fullName>
        <ecNumber evidence="4">3.4.23.24</ecNumber>
    </recommendedName>
</protein>
<evidence type="ECO:0000256" key="6">
    <source>
        <dbReference type="ARBA" id="ARBA00022670"/>
    </source>
</evidence>
<dbReference type="OrthoDB" id="771136at2759"/>
<dbReference type="InterPro" id="IPR001461">
    <property type="entry name" value="Aspartic_peptidase_A1"/>
</dbReference>
<keyword evidence="8 16" id="KW-0732">Signal</keyword>